<sequence length="301" mass="30752">MRVFVTGATGFVGTAVVRELLGAGHQVLGLARSDRGAAALEAAGAAVHRGSLEDLDSLRSGAAASDGVVHMAFVHDFSDYLGAVRTDLRAVEAIGDALAGTGRPFVTTSGFAGIAHDRAIVETDTGDPAAAPRAASEAAALAYAERGVRASALRLAATVHGAGDHGFVPTLIEVARATGVSAYPGDGANRWPAVARRDAARLYRLAVESAPAGARLHGVAEEGVPVRDIAEAIGRRLGLPVTSVPPEEAETHFGWIGRVFSADLAASSALTRQRTGWEPTGPGLLADLDGDHYFAAPAATV</sequence>
<evidence type="ECO:0000259" key="1">
    <source>
        <dbReference type="Pfam" id="PF01370"/>
    </source>
</evidence>
<dbReference type="InterPro" id="IPR036291">
    <property type="entry name" value="NAD(P)-bd_dom_sf"/>
</dbReference>
<dbReference type="AlphaFoldDB" id="A0A853BSU4"/>
<comment type="caution">
    <text evidence="2">The sequence shown here is derived from an EMBL/GenBank/DDBJ whole genome shotgun (WGS) entry which is preliminary data.</text>
</comment>
<name>A0A853BSU4_9ACTN</name>
<gene>
    <name evidence="2" type="ORF">HNR12_004072</name>
</gene>
<dbReference type="CDD" id="cd05262">
    <property type="entry name" value="SDR_a7"/>
    <property type="match status" value="1"/>
</dbReference>
<dbReference type="EMBL" id="JACCFO010000001">
    <property type="protein sequence ID" value="NYI97795.1"/>
    <property type="molecule type" value="Genomic_DNA"/>
</dbReference>
<evidence type="ECO:0000313" key="2">
    <source>
        <dbReference type="EMBL" id="NYI97795.1"/>
    </source>
</evidence>
<dbReference type="SUPFAM" id="SSF51735">
    <property type="entry name" value="NAD(P)-binding Rossmann-fold domains"/>
    <property type="match status" value="1"/>
</dbReference>
<dbReference type="GO" id="GO:0004029">
    <property type="term" value="F:aldehyde dehydrogenase (NAD+) activity"/>
    <property type="evidence" value="ECO:0007669"/>
    <property type="project" value="TreeGrafter"/>
</dbReference>
<feature type="domain" description="NAD-dependent epimerase/dehydratase" evidence="1">
    <location>
        <begin position="3"/>
        <end position="210"/>
    </location>
</feature>
<dbReference type="Proteomes" id="UP000575985">
    <property type="component" value="Unassembled WGS sequence"/>
</dbReference>
<proteinExistence type="predicted"/>
<dbReference type="Gene3D" id="3.40.50.720">
    <property type="entry name" value="NAD(P)-binding Rossmann-like Domain"/>
    <property type="match status" value="1"/>
</dbReference>
<dbReference type="PANTHER" id="PTHR48079:SF6">
    <property type="entry name" value="NAD(P)-BINDING DOMAIN-CONTAINING PROTEIN-RELATED"/>
    <property type="match status" value="1"/>
</dbReference>
<dbReference type="InterPro" id="IPR051783">
    <property type="entry name" value="NAD(P)-dependent_oxidoreduct"/>
</dbReference>
<accession>A0A853BSU4</accession>
<dbReference type="Pfam" id="PF01370">
    <property type="entry name" value="Epimerase"/>
    <property type="match status" value="1"/>
</dbReference>
<dbReference type="PANTHER" id="PTHR48079">
    <property type="entry name" value="PROTEIN YEEZ"/>
    <property type="match status" value="1"/>
</dbReference>
<dbReference type="InterPro" id="IPR001509">
    <property type="entry name" value="Epimerase_deHydtase"/>
</dbReference>
<dbReference type="RefSeq" id="WP_179769074.1">
    <property type="nucleotide sequence ID" value="NZ_JACCFO010000001.1"/>
</dbReference>
<reference evidence="2 3" key="1">
    <citation type="submission" date="2020-07" db="EMBL/GenBank/DDBJ databases">
        <title>Sequencing the genomes of 1000 actinobacteria strains.</title>
        <authorList>
            <person name="Klenk H.-P."/>
        </authorList>
    </citation>
    <scope>NUCLEOTIDE SEQUENCE [LARGE SCALE GENOMIC DNA]</scope>
    <source>
        <strain evidence="2 3">DSM 45927</strain>
    </source>
</reference>
<protein>
    <submittedName>
        <fullName evidence="2">Nucleoside-diphosphate-sugar epimerase</fullName>
    </submittedName>
</protein>
<organism evidence="2 3">
    <name type="scientific">Streptomonospora nanhaiensis</name>
    <dbReference type="NCBI Taxonomy" id="1323731"/>
    <lineage>
        <taxon>Bacteria</taxon>
        <taxon>Bacillati</taxon>
        <taxon>Actinomycetota</taxon>
        <taxon>Actinomycetes</taxon>
        <taxon>Streptosporangiales</taxon>
        <taxon>Nocardiopsidaceae</taxon>
        <taxon>Streptomonospora</taxon>
    </lineage>
</organism>
<evidence type="ECO:0000313" key="3">
    <source>
        <dbReference type="Proteomes" id="UP000575985"/>
    </source>
</evidence>
<keyword evidence="3" id="KW-1185">Reference proteome</keyword>
<dbReference type="GO" id="GO:0005737">
    <property type="term" value="C:cytoplasm"/>
    <property type="evidence" value="ECO:0007669"/>
    <property type="project" value="TreeGrafter"/>
</dbReference>